<dbReference type="OrthoDB" id="8229941at2"/>
<dbReference type="AlphaFoldDB" id="A0A560L566"/>
<accession>A0A560L566</accession>
<reference evidence="2 3" key="1">
    <citation type="submission" date="2019-06" db="EMBL/GenBank/DDBJ databases">
        <title>Genomic Encyclopedia of Type Strains, Phase IV (KMG-V): Genome sequencing to study the core and pangenomes of soil and plant-associated prokaryotes.</title>
        <authorList>
            <person name="Whitman W."/>
        </authorList>
    </citation>
    <scope>NUCLEOTIDE SEQUENCE [LARGE SCALE GENOMIC DNA]</scope>
    <source>
        <strain evidence="2 3">BR 10355</strain>
    </source>
</reference>
<evidence type="ECO:0000313" key="2">
    <source>
        <dbReference type="EMBL" id="TWB90487.1"/>
    </source>
</evidence>
<feature type="region of interest" description="Disordered" evidence="1">
    <location>
        <begin position="171"/>
        <end position="252"/>
    </location>
</feature>
<evidence type="ECO:0000256" key="1">
    <source>
        <dbReference type="SAM" id="MobiDB-lite"/>
    </source>
</evidence>
<name>A0A560L566_9BRAD</name>
<evidence type="ECO:0000313" key="3">
    <source>
        <dbReference type="Proteomes" id="UP000321304"/>
    </source>
</evidence>
<feature type="compositionally biased region" description="Basic and acidic residues" evidence="1">
    <location>
        <begin position="74"/>
        <end position="106"/>
    </location>
</feature>
<keyword evidence="3" id="KW-1185">Reference proteome</keyword>
<gene>
    <name evidence="2" type="ORF">FBZ93_11440</name>
</gene>
<feature type="compositionally biased region" description="Low complexity" evidence="1">
    <location>
        <begin position="139"/>
        <end position="153"/>
    </location>
</feature>
<organism evidence="2 3">
    <name type="scientific">Bradyrhizobium macuxiense</name>
    <dbReference type="NCBI Taxonomy" id="1755647"/>
    <lineage>
        <taxon>Bacteria</taxon>
        <taxon>Pseudomonadati</taxon>
        <taxon>Pseudomonadota</taxon>
        <taxon>Alphaproteobacteria</taxon>
        <taxon>Hyphomicrobiales</taxon>
        <taxon>Nitrobacteraceae</taxon>
        <taxon>Bradyrhizobium</taxon>
    </lineage>
</organism>
<dbReference type="EMBL" id="VITY01000014">
    <property type="protein sequence ID" value="TWB90487.1"/>
    <property type="molecule type" value="Genomic_DNA"/>
</dbReference>
<dbReference type="Proteomes" id="UP000321304">
    <property type="component" value="Unassembled WGS sequence"/>
</dbReference>
<feature type="compositionally biased region" description="Low complexity" evidence="1">
    <location>
        <begin position="123"/>
        <end position="133"/>
    </location>
</feature>
<sequence length="298" mass="31105">MLSYLKKFVMDILPSVAATIIGAYIVNHYIVAKPDAPAAAALTAAVDPKADPKAAAKPATVVSSLPEAGVKAKGMSERTLIERSASEKATVTEKPAEKSADQKSDAPADTASIPADTRHHPAAPKAVAKVTPAAPQPAAPAASAAPVEAAATPEENRDANDLARAAIERLRKERPQEAARSQDAARTQDAQRTDVARLPDAQRPTASSAIRPLPPPIMVSNPSSDNADQSSQPRPPYAANAQDSNRLTPPADIPVPVIQAPLDLRADAAMAAPKNEHTSVTDDMFSGMKSMFHAVLPK</sequence>
<feature type="compositionally biased region" description="Polar residues" evidence="1">
    <location>
        <begin position="220"/>
        <end position="232"/>
    </location>
</feature>
<comment type="caution">
    <text evidence="2">The sequence shown here is derived from an EMBL/GenBank/DDBJ whole genome shotgun (WGS) entry which is preliminary data.</text>
</comment>
<proteinExistence type="predicted"/>
<feature type="region of interest" description="Disordered" evidence="1">
    <location>
        <begin position="72"/>
        <end position="159"/>
    </location>
</feature>
<dbReference type="RefSeq" id="WP_146991245.1">
    <property type="nucleotide sequence ID" value="NZ_VITY01000014.1"/>
</dbReference>
<protein>
    <submittedName>
        <fullName evidence="2">Uncharacterized protein</fullName>
    </submittedName>
</protein>